<protein>
    <submittedName>
        <fullName evidence="5">AraC-type DNA-binding protein</fullName>
    </submittedName>
</protein>
<evidence type="ECO:0000259" key="4">
    <source>
        <dbReference type="PROSITE" id="PS01124"/>
    </source>
</evidence>
<dbReference type="InterPro" id="IPR018060">
    <property type="entry name" value="HTH_AraC"/>
</dbReference>
<dbReference type="InterPro" id="IPR009057">
    <property type="entry name" value="Homeodomain-like_sf"/>
</dbReference>
<dbReference type="GO" id="GO:0043565">
    <property type="term" value="F:sequence-specific DNA binding"/>
    <property type="evidence" value="ECO:0007669"/>
    <property type="project" value="InterPro"/>
</dbReference>
<gene>
    <name evidence="5" type="ORF">SAMN05661044_02763</name>
</gene>
<evidence type="ECO:0000256" key="2">
    <source>
        <dbReference type="ARBA" id="ARBA00023125"/>
    </source>
</evidence>
<dbReference type="EMBL" id="FOAF01000002">
    <property type="protein sequence ID" value="SEL52655.1"/>
    <property type="molecule type" value="Genomic_DNA"/>
</dbReference>
<dbReference type="SUPFAM" id="SSF46689">
    <property type="entry name" value="Homeodomain-like"/>
    <property type="match status" value="1"/>
</dbReference>
<dbReference type="AlphaFoldDB" id="A0A1H7QYC8"/>
<dbReference type="Pfam" id="PF12833">
    <property type="entry name" value="HTH_18"/>
    <property type="match status" value="1"/>
</dbReference>
<dbReference type="STRING" id="407022.SAMN05661044_02763"/>
<dbReference type="PANTHER" id="PTHR43280">
    <property type="entry name" value="ARAC-FAMILY TRANSCRIPTIONAL REGULATOR"/>
    <property type="match status" value="1"/>
</dbReference>
<dbReference type="PROSITE" id="PS01124">
    <property type="entry name" value="HTH_ARAC_FAMILY_2"/>
    <property type="match status" value="1"/>
</dbReference>
<reference evidence="6" key="1">
    <citation type="submission" date="2016-10" db="EMBL/GenBank/DDBJ databases">
        <authorList>
            <person name="Varghese N."/>
            <person name="Submissions S."/>
        </authorList>
    </citation>
    <scope>NUCLEOTIDE SEQUENCE [LARGE SCALE GENOMIC DNA]</scope>
    <source>
        <strain evidence="6">DSM 18733</strain>
    </source>
</reference>
<dbReference type="SMART" id="SM00342">
    <property type="entry name" value="HTH_ARAC"/>
    <property type="match status" value="1"/>
</dbReference>
<evidence type="ECO:0000313" key="5">
    <source>
        <dbReference type="EMBL" id="SEL52655.1"/>
    </source>
</evidence>
<dbReference type="GO" id="GO:0003700">
    <property type="term" value="F:DNA-binding transcription factor activity"/>
    <property type="evidence" value="ECO:0007669"/>
    <property type="project" value="InterPro"/>
</dbReference>
<dbReference type="OrthoDB" id="1007667at2"/>
<keyword evidence="1" id="KW-0805">Transcription regulation</keyword>
<accession>A0A1H7QYC8</accession>
<sequence>MGGTLRKLAVIDDKGLHAVSTIIEKQAYFTQPVIEENFTVVYHKNQPIPEFTSLDDHFVLAISFNRTGLLVTNDFSLKLVANSLYLIKPTSIDVVKDLSENFGCCLIIFRKGFLSKELMQEPFIESLMWTNLDEPAACKPDKRGFSVIRNLFKRLVYEYRRDQLFRDKMLKLLFVELLFEISRNSTYVSVRTIAPPSHQQLMVNKFKKLIDEHFLTKRTVQGYADSLFITAKHLSEVVKEYTGMTALDLIHKRLFQEARHWLSTPGLSVKEIAGKLNFDTSSHFSRFFKHIAGYSPTEFQRMYGVLA</sequence>
<dbReference type="PANTHER" id="PTHR43280:SF32">
    <property type="entry name" value="TRANSCRIPTIONAL REGULATORY PROTEIN"/>
    <property type="match status" value="1"/>
</dbReference>
<evidence type="ECO:0000313" key="6">
    <source>
        <dbReference type="Proteomes" id="UP000199421"/>
    </source>
</evidence>
<dbReference type="Proteomes" id="UP000199421">
    <property type="component" value="Unassembled WGS sequence"/>
</dbReference>
<organism evidence="5 6">
    <name type="scientific">Olivibacter domesticus</name>
    <name type="common">Pseudosphingobacterium domesticum</name>
    <dbReference type="NCBI Taxonomy" id="407022"/>
    <lineage>
        <taxon>Bacteria</taxon>
        <taxon>Pseudomonadati</taxon>
        <taxon>Bacteroidota</taxon>
        <taxon>Sphingobacteriia</taxon>
        <taxon>Sphingobacteriales</taxon>
        <taxon>Sphingobacteriaceae</taxon>
        <taxon>Olivibacter</taxon>
    </lineage>
</organism>
<evidence type="ECO:0000256" key="1">
    <source>
        <dbReference type="ARBA" id="ARBA00023015"/>
    </source>
</evidence>
<proteinExistence type="predicted"/>
<keyword evidence="2 5" id="KW-0238">DNA-binding</keyword>
<keyword evidence="6" id="KW-1185">Reference proteome</keyword>
<evidence type="ECO:0000256" key="3">
    <source>
        <dbReference type="ARBA" id="ARBA00023163"/>
    </source>
</evidence>
<feature type="domain" description="HTH araC/xylS-type" evidence="4">
    <location>
        <begin position="204"/>
        <end position="302"/>
    </location>
</feature>
<keyword evidence="3" id="KW-0804">Transcription</keyword>
<dbReference type="Gene3D" id="1.10.10.60">
    <property type="entry name" value="Homeodomain-like"/>
    <property type="match status" value="1"/>
</dbReference>
<name>A0A1H7QYC8_OLID1</name>
<dbReference type="RefSeq" id="WP_093325239.1">
    <property type="nucleotide sequence ID" value="NZ_FOAF01000002.1"/>
</dbReference>